<dbReference type="Gene3D" id="1.10.10.2830">
    <property type="match status" value="1"/>
</dbReference>
<evidence type="ECO:0000259" key="4">
    <source>
        <dbReference type="SMART" id="SM00470"/>
    </source>
</evidence>
<dbReference type="InterPro" id="IPR036086">
    <property type="entry name" value="ParB/Sulfiredoxin_sf"/>
</dbReference>
<dbReference type="SUPFAM" id="SSF110849">
    <property type="entry name" value="ParB/Sulfiredoxin"/>
    <property type="match status" value="1"/>
</dbReference>
<dbReference type="Gene3D" id="3.90.1530.30">
    <property type="match status" value="1"/>
</dbReference>
<dbReference type="SMART" id="SM00470">
    <property type="entry name" value="ParB"/>
    <property type="match status" value="1"/>
</dbReference>
<name>A0A543CWX3_9PSEU</name>
<sequence>MAGKRINLAELADDPLEEARVPSFVETAPRSARVEQVAANPKNTRDVHGHPEKIANIAESIRLHGQLQPCTVVTRDAFLAIFPDHTDDVGQAAFVQVTGGRRRAAVLELGLSTIDITVKNALAESRAKFISATAAENIDREDYDLIEEARAVQLLVQECGTGKGAAEQLARTPPWVTQRLNLLKLEPELHAALRAAEIPLREVRDLHKRSRDQQLAALSAWQRLVESRQQVDGKRWRGYEEEESDLAAGNGSVAGSAEKTAASRRSPVAAAIIRLGGTPAKIAQTLRAELSPEDRQTLAEELMRES</sequence>
<proteinExistence type="inferred from homology"/>
<dbReference type="RefSeq" id="WP_142065198.1">
    <property type="nucleotide sequence ID" value="NZ_VFPA01000009.1"/>
</dbReference>
<evidence type="ECO:0000313" key="5">
    <source>
        <dbReference type="EMBL" id="TQM01602.1"/>
    </source>
</evidence>
<gene>
    <name evidence="5" type="ORF">FB558_8493</name>
</gene>
<dbReference type="AlphaFoldDB" id="A0A543CWX3"/>
<reference evidence="5 6" key="1">
    <citation type="submission" date="2019-06" db="EMBL/GenBank/DDBJ databases">
        <title>Sequencing the genomes of 1000 actinobacteria strains.</title>
        <authorList>
            <person name="Klenk H.-P."/>
        </authorList>
    </citation>
    <scope>NUCLEOTIDE SEQUENCE [LARGE SCALE GENOMIC DNA]</scope>
    <source>
        <strain evidence="5 6">DSM 45301</strain>
    </source>
</reference>
<dbReference type="EMBL" id="VFPA01000009">
    <property type="protein sequence ID" value="TQM01602.1"/>
    <property type="molecule type" value="Genomic_DNA"/>
</dbReference>
<dbReference type="NCBIfam" id="TIGR00180">
    <property type="entry name" value="parB_part"/>
    <property type="match status" value="1"/>
</dbReference>
<feature type="compositionally biased region" description="Basic and acidic residues" evidence="3">
    <location>
        <begin position="290"/>
        <end position="306"/>
    </location>
</feature>
<feature type="region of interest" description="Disordered" evidence="3">
    <location>
        <begin position="232"/>
        <end position="266"/>
    </location>
</feature>
<dbReference type="PANTHER" id="PTHR33375">
    <property type="entry name" value="CHROMOSOME-PARTITIONING PROTEIN PARB-RELATED"/>
    <property type="match status" value="1"/>
</dbReference>
<dbReference type="InterPro" id="IPR050336">
    <property type="entry name" value="Chromosome_partition/occlusion"/>
</dbReference>
<evidence type="ECO:0000256" key="2">
    <source>
        <dbReference type="ARBA" id="ARBA00022829"/>
    </source>
</evidence>
<dbReference type="GO" id="GO:0007059">
    <property type="term" value="P:chromosome segregation"/>
    <property type="evidence" value="ECO:0007669"/>
    <property type="project" value="UniProtKB-KW"/>
</dbReference>
<dbReference type="InterPro" id="IPR003115">
    <property type="entry name" value="ParB_N"/>
</dbReference>
<dbReference type="SUPFAM" id="SSF109709">
    <property type="entry name" value="KorB DNA-binding domain-like"/>
    <property type="match status" value="1"/>
</dbReference>
<dbReference type="OrthoDB" id="70307at2"/>
<evidence type="ECO:0000256" key="1">
    <source>
        <dbReference type="ARBA" id="ARBA00006295"/>
    </source>
</evidence>
<evidence type="ECO:0000313" key="6">
    <source>
        <dbReference type="Proteomes" id="UP000315677"/>
    </source>
</evidence>
<accession>A0A543CWX3</accession>
<comment type="caution">
    <text evidence="5">The sequence shown here is derived from an EMBL/GenBank/DDBJ whole genome shotgun (WGS) entry which is preliminary data.</text>
</comment>
<keyword evidence="2" id="KW-0159">Chromosome partition</keyword>
<feature type="region of interest" description="Disordered" evidence="3">
    <location>
        <begin position="286"/>
        <end position="306"/>
    </location>
</feature>
<evidence type="ECO:0000256" key="3">
    <source>
        <dbReference type="SAM" id="MobiDB-lite"/>
    </source>
</evidence>
<dbReference type="Pfam" id="PF17762">
    <property type="entry name" value="HTH_ParB"/>
    <property type="match status" value="1"/>
</dbReference>
<dbReference type="InterPro" id="IPR041468">
    <property type="entry name" value="HTH_ParB/Spo0J"/>
</dbReference>
<protein>
    <submittedName>
        <fullName evidence="5">ParB family chromosome partitioning protein</fullName>
    </submittedName>
</protein>
<dbReference type="GO" id="GO:0045881">
    <property type="term" value="P:positive regulation of sporulation resulting in formation of a cellular spore"/>
    <property type="evidence" value="ECO:0007669"/>
    <property type="project" value="TreeGrafter"/>
</dbReference>
<dbReference type="GO" id="GO:0005694">
    <property type="term" value="C:chromosome"/>
    <property type="evidence" value="ECO:0007669"/>
    <property type="project" value="TreeGrafter"/>
</dbReference>
<dbReference type="Pfam" id="PF02195">
    <property type="entry name" value="ParB_N"/>
    <property type="match status" value="1"/>
</dbReference>
<organism evidence="5 6">
    <name type="scientific">Pseudonocardia kunmingensis</name>
    <dbReference type="NCBI Taxonomy" id="630975"/>
    <lineage>
        <taxon>Bacteria</taxon>
        <taxon>Bacillati</taxon>
        <taxon>Actinomycetota</taxon>
        <taxon>Actinomycetes</taxon>
        <taxon>Pseudonocardiales</taxon>
        <taxon>Pseudonocardiaceae</taxon>
        <taxon>Pseudonocardia</taxon>
    </lineage>
</organism>
<dbReference type="Proteomes" id="UP000315677">
    <property type="component" value="Unassembled WGS sequence"/>
</dbReference>
<dbReference type="GO" id="GO:0003677">
    <property type="term" value="F:DNA binding"/>
    <property type="evidence" value="ECO:0007669"/>
    <property type="project" value="InterPro"/>
</dbReference>
<comment type="similarity">
    <text evidence="1">Belongs to the ParB family.</text>
</comment>
<dbReference type="InterPro" id="IPR004437">
    <property type="entry name" value="ParB/RepB/Spo0J"/>
</dbReference>
<feature type="domain" description="ParB-like N-terminal" evidence="4">
    <location>
        <begin position="30"/>
        <end position="138"/>
    </location>
</feature>
<dbReference type="PANTHER" id="PTHR33375:SF1">
    <property type="entry name" value="CHROMOSOME-PARTITIONING PROTEIN PARB-RELATED"/>
    <property type="match status" value="1"/>
</dbReference>
<keyword evidence="6" id="KW-1185">Reference proteome</keyword>